<dbReference type="SUPFAM" id="SSF52833">
    <property type="entry name" value="Thioredoxin-like"/>
    <property type="match status" value="1"/>
</dbReference>
<dbReference type="Pfam" id="PF05988">
    <property type="entry name" value="DUF899"/>
    <property type="match status" value="1"/>
</dbReference>
<dbReference type="RefSeq" id="WP_275418985.1">
    <property type="nucleotide sequence ID" value="NZ_CP106878.1"/>
</dbReference>
<feature type="coiled-coil region" evidence="1">
    <location>
        <begin position="3"/>
        <end position="30"/>
    </location>
</feature>
<evidence type="ECO:0000313" key="3">
    <source>
        <dbReference type="Proteomes" id="UP001164718"/>
    </source>
</evidence>
<accession>A0A9E8RWY0</accession>
<protein>
    <submittedName>
        <fullName evidence="2">DUF899 family protein</fullName>
    </submittedName>
</protein>
<name>A0A9E8RWY0_9BACI</name>
<dbReference type="InterPro" id="IPR010296">
    <property type="entry name" value="DUF899_thioredox"/>
</dbReference>
<evidence type="ECO:0000313" key="2">
    <source>
        <dbReference type="EMBL" id="WAA11161.1"/>
    </source>
</evidence>
<dbReference type="Gene3D" id="3.40.30.10">
    <property type="entry name" value="Glutaredoxin"/>
    <property type="match status" value="1"/>
</dbReference>
<sequence>MNRTEIKKEIEKLEQEIKEKKQRLVELKQSLPQKPVKNYSFTDSYGRKVSLSDLFGEKNELLVVQNMGKSCAYCTMWADGFNGIYHHITTKSAFVVATPDAPEVQKTFAAERKWQFPMISTIGTTFKEDLGFVKEGSEYPGVSSFRKDEDGNIFHITDAFFGPWDDFCPVFPLFDLLPSGSKGFIP</sequence>
<dbReference type="InterPro" id="IPR036249">
    <property type="entry name" value="Thioredoxin-like_sf"/>
</dbReference>
<keyword evidence="3" id="KW-1185">Reference proteome</keyword>
<reference evidence="2" key="1">
    <citation type="submission" date="2022-09" db="EMBL/GenBank/DDBJ databases">
        <title>Complete Genomes of Fervidibacillus albus and Fervidibacillus halotolerans isolated from tidal flat sediments.</title>
        <authorList>
            <person name="Kwon K.K."/>
            <person name="Yang S.-H."/>
            <person name="Park M.J."/>
            <person name="Oh H.-M."/>
        </authorList>
    </citation>
    <scope>NUCLEOTIDE SEQUENCE</scope>
    <source>
        <strain evidence="2">MEBiC13591</strain>
    </source>
</reference>
<proteinExistence type="predicted"/>
<gene>
    <name evidence="2" type="ORF">OE104_07680</name>
</gene>
<evidence type="ECO:0000256" key="1">
    <source>
        <dbReference type="SAM" id="Coils"/>
    </source>
</evidence>
<dbReference type="Proteomes" id="UP001164718">
    <property type="component" value="Chromosome"/>
</dbReference>
<keyword evidence="1" id="KW-0175">Coiled coil</keyword>
<organism evidence="2 3">
    <name type="scientific">Fervidibacillus albus</name>
    <dbReference type="NCBI Taxonomy" id="2980026"/>
    <lineage>
        <taxon>Bacteria</taxon>
        <taxon>Bacillati</taxon>
        <taxon>Bacillota</taxon>
        <taxon>Bacilli</taxon>
        <taxon>Bacillales</taxon>
        <taxon>Bacillaceae</taxon>
        <taxon>Fervidibacillus</taxon>
    </lineage>
</organism>
<dbReference type="EMBL" id="CP106878">
    <property type="protein sequence ID" value="WAA11161.1"/>
    <property type="molecule type" value="Genomic_DNA"/>
</dbReference>
<dbReference type="AlphaFoldDB" id="A0A9E8RWY0"/>
<dbReference type="KEGG" id="faf:OE104_07680"/>